<reference evidence="18 19" key="1">
    <citation type="journal article" date="2018" name="Nat. Ecol. Evol.">
        <title>Shark genomes provide insights into elasmobranch evolution and the origin of vertebrates.</title>
        <authorList>
            <person name="Hara Y"/>
            <person name="Yamaguchi K"/>
            <person name="Onimaru K"/>
            <person name="Kadota M"/>
            <person name="Koyanagi M"/>
            <person name="Keeley SD"/>
            <person name="Tatsumi K"/>
            <person name="Tanaka K"/>
            <person name="Motone F"/>
            <person name="Kageyama Y"/>
            <person name="Nozu R"/>
            <person name="Adachi N"/>
            <person name="Nishimura O"/>
            <person name="Nakagawa R"/>
            <person name="Tanegashima C"/>
            <person name="Kiyatake I"/>
            <person name="Matsumoto R"/>
            <person name="Murakumo K"/>
            <person name="Nishida K"/>
            <person name="Terakita A"/>
            <person name="Kuratani S"/>
            <person name="Sato K"/>
            <person name="Hyodo S Kuraku.S."/>
        </authorList>
    </citation>
    <scope>NUCLEOTIDE SEQUENCE [LARGE SCALE GENOMIC DNA]</scope>
</reference>
<comment type="pathway">
    <text evidence="14">Phospholipid metabolism.</text>
</comment>
<dbReference type="EMBL" id="BEZZ01078829">
    <property type="protein sequence ID" value="GCC41991.1"/>
    <property type="molecule type" value="Genomic_DNA"/>
</dbReference>
<evidence type="ECO:0000256" key="16">
    <source>
        <dbReference type="ARBA" id="ARBA00038923"/>
    </source>
</evidence>
<evidence type="ECO:0000313" key="19">
    <source>
        <dbReference type="Proteomes" id="UP000287033"/>
    </source>
</evidence>
<keyword evidence="9" id="KW-0443">Lipid metabolism</keyword>
<dbReference type="EC" id="2.3.1.23" evidence="15"/>
<dbReference type="OMA" id="SLTFQMV"/>
<dbReference type="InterPro" id="IPR004299">
    <property type="entry name" value="MBOAT_fam"/>
</dbReference>
<keyword evidence="12" id="KW-1208">Phospholipid metabolism</keyword>
<comment type="pathway">
    <text evidence="2">Lipid metabolism; phospholipid metabolism.</text>
</comment>
<keyword evidence="10" id="KW-0472">Membrane</keyword>
<keyword evidence="6" id="KW-0812">Transmembrane</keyword>
<evidence type="ECO:0000256" key="11">
    <source>
        <dbReference type="ARBA" id="ARBA00023209"/>
    </source>
</evidence>
<evidence type="ECO:0000256" key="12">
    <source>
        <dbReference type="ARBA" id="ARBA00023264"/>
    </source>
</evidence>
<dbReference type="STRING" id="137246.A0A401TH68"/>
<evidence type="ECO:0000256" key="7">
    <source>
        <dbReference type="ARBA" id="ARBA00022824"/>
    </source>
</evidence>
<protein>
    <recommendedName>
        <fullName evidence="17">Lysophospholipid acyltransferase 5</fullName>
        <ecNumber evidence="15">2.3.1.23</ecNumber>
        <ecNumber evidence="16">2.3.1.n6</ecNumber>
    </recommendedName>
</protein>
<keyword evidence="11" id="KW-0594">Phospholipid biosynthesis</keyword>
<evidence type="ECO:0000256" key="14">
    <source>
        <dbReference type="ARBA" id="ARBA00025707"/>
    </source>
</evidence>
<comment type="caution">
    <text evidence="18">The sequence shown here is derived from an EMBL/GenBank/DDBJ whole genome shotgun (WGS) entry which is preliminary data.</text>
</comment>
<evidence type="ECO:0000256" key="2">
    <source>
        <dbReference type="ARBA" id="ARBA00005074"/>
    </source>
</evidence>
<dbReference type="PANTHER" id="PTHR13906:SF14">
    <property type="entry name" value="LYSOPHOSPHOLIPID ACYLTRANSFERASE 5"/>
    <property type="match status" value="1"/>
</dbReference>
<feature type="non-terminal residue" evidence="18">
    <location>
        <position position="77"/>
    </location>
</feature>
<evidence type="ECO:0000256" key="17">
    <source>
        <dbReference type="ARBA" id="ARBA00039721"/>
    </source>
</evidence>
<evidence type="ECO:0000256" key="3">
    <source>
        <dbReference type="ARBA" id="ARBA00010323"/>
    </source>
</evidence>
<evidence type="ECO:0000256" key="4">
    <source>
        <dbReference type="ARBA" id="ARBA00022516"/>
    </source>
</evidence>
<accession>A0A401TH68</accession>
<dbReference type="GO" id="GO:0030258">
    <property type="term" value="P:lipid modification"/>
    <property type="evidence" value="ECO:0007669"/>
    <property type="project" value="TreeGrafter"/>
</dbReference>
<evidence type="ECO:0000256" key="1">
    <source>
        <dbReference type="ARBA" id="ARBA00004477"/>
    </source>
</evidence>
<keyword evidence="13" id="KW-0012">Acyltransferase</keyword>
<evidence type="ECO:0000256" key="6">
    <source>
        <dbReference type="ARBA" id="ARBA00022692"/>
    </source>
</evidence>
<keyword evidence="5" id="KW-0808">Transferase</keyword>
<gene>
    <name evidence="18" type="ORF">chiPu_0026411</name>
</gene>
<dbReference type="Proteomes" id="UP000287033">
    <property type="component" value="Unassembled WGS sequence"/>
</dbReference>
<sequence>MLHSLLCVLFQFLVLRFIGRTLMAVRVSLTFQMVYLLAGYYYTATDQYDIKWTMPHCVLTLKLIGLSFDYYDGGKKK</sequence>
<name>A0A401TH68_CHIPU</name>
<dbReference type="OrthoDB" id="5974730at2759"/>
<keyword evidence="4" id="KW-0444">Lipid biosynthesis</keyword>
<proteinExistence type="inferred from homology"/>
<keyword evidence="7" id="KW-0256">Endoplasmic reticulum</keyword>
<keyword evidence="8" id="KW-1133">Transmembrane helix</keyword>
<organism evidence="18 19">
    <name type="scientific">Chiloscyllium punctatum</name>
    <name type="common">Brownbanded bambooshark</name>
    <name type="synonym">Hemiscyllium punctatum</name>
    <dbReference type="NCBI Taxonomy" id="137246"/>
    <lineage>
        <taxon>Eukaryota</taxon>
        <taxon>Metazoa</taxon>
        <taxon>Chordata</taxon>
        <taxon>Craniata</taxon>
        <taxon>Vertebrata</taxon>
        <taxon>Chondrichthyes</taxon>
        <taxon>Elasmobranchii</taxon>
        <taxon>Galeomorphii</taxon>
        <taxon>Galeoidea</taxon>
        <taxon>Orectolobiformes</taxon>
        <taxon>Hemiscylliidae</taxon>
        <taxon>Chiloscyllium</taxon>
    </lineage>
</organism>
<dbReference type="PANTHER" id="PTHR13906">
    <property type="entry name" value="PORCUPINE"/>
    <property type="match status" value="1"/>
</dbReference>
<evidence type="ECO:0000256" key="9">
    <source>
        <dbReference type="ARBA" id="ARBA00023098"/>
    </source>
</evidence>
<keyword evidence="19" id="KW-1185">Reference proteome</keyword>
<dbReference type="GO" id="GO:0047184">
    <property type="term" value="F:1-acylglycerophosphocholine O-acyltransferase activity"/>
    <property type="evidence" value="ECO:0007669"/>
    <property type="project" value="UniProtKB-EC"/>
</dbReference>
<evidence type="ECO:0000256" key="13">
    <source>
        <dbReference type="ARBA" id="ARBA00023315"/>
    </source>
</evidence>
<evidence type="ECO:0000256" key="10">
    <source>
        <dbReference type="ARBA" id="ARBA00023136"/>
    </source>
</evidence>
<evidence type="ECO:0000256" key="5">
    <source>
        <dbReference type="ARBA" id="ARBA00022679"/>
    </source>
</evidence>
<evidence type="ECO:0000313" key="18">
    <source>
        <dbReference type="EMBL" id="GCC41991.1"/>
    </source>
</evidence>
<dbReference type="EC" id="2.3.1.n6" evidence="16"/>
<dbReference type="GO" id="GO:0071617">
    <property type="term" value="F:lysophospholipid acyltransferase activity"/>
    <property type="evidence" value="ECO:0007669"/>
    <property type="project" value="TreeGrafter"/>
</dbReference>
<dbReference type="GO" id="GO:0005789">
    <property type="term" value="C:endoplasmic reticulum membrane"/>
    <property type="evidence" value="ECO:0007669"/>
    <property type="project" value="UniProtKB-SubCell"/>
</dbReference>
<comment type="subcellular location">
    <subcellularLocation>
        <location evidence="1">Endoplasmic reticulum membrane</location>
        <topology evidence="1">Multi-pass membrane protein</topology>
    </subcellularLocation>
</comment>
<evidence type="ECO:0000256" key="15">
    <source>
        <dbReference type="ARBA" id="ARBA00026120"/>
    </source>
</evidence>
<dbReference type="Pfam" id="PF03062">
    <property type="entry name" value="MBOAT"/>
    <property type="match status" value="1"/>
</dbReference>
<comment type="similarity">
    <text evidence="3">Belongs to the membrane-bound acyltransferase family.</text>
</comment>
<dbReference type="GO" id="GO:0006656">
    <property type="term" value="P:phosphatidylcholine biosynthetic process"/>
    <property type="evidence" value="ECO:0007669"/>
    <property type="project" value="TreeGrafter"/>
</dbReference>
<dbReference type="InterPro" id="IPR049941">
    <property type="entry name" value="LPLAT_7/PORCN-like"/>
</dbReference>
<dbReference type="AlphaFoldDB" id="A0A401TH68"/>
<evidence type="ECO:0000256" key="8">
    <source>
        <dbReference type="ARBA" id="ARBA00022989"/>
    </source>
</evidence>